<evidence type="ECO:0000256" key="1">
    <source>
        <dbReference type="SAM" id="MobiDB-lite"/>
    </source>
</evidence>
<gene>
    <name evidence="2" type="ORF">Fot_32563</name>
</gene>
<dbReference type="Proteomes" id="UP001604277">
    <property type="component" value="Unassembled WGS sequence"/>
</dbReference>
<keyword evidence="3" id="KW-1185">Reference proteome</keyword>
<feature type="compositionally biased region" description="Polar residues" evidence="1">
    <location>
        <begin position="22"/>
        <end position="35"/>
    </location>
</feature>
<feature type="compositionally biased region" description="Basic and acidic residues" evidence="1">
    <location>
        <begin position="1"/>
        <end position="19"/>
    </location>
</feature>
<accession>A0ABD1T8E0</accession>
<feature type="region of interest" description="Disordered" evidence="1">
    <location>
        <begin position="1"/>
        <end position="40"/>
    </location>
</feature>
<dbReference type="AlphaFoldDB" id="A0ABD1T8E0"/>
<evidence type="ECO:0000313" key="3">
    <source>
        <dbReference type="Proteomes" id="UP001604277"/>
    </source>
</evidence>
<protein>
    <submittedName>
        <fullName evidence="2">Uncharacterized protein</fullName>
    </submittedName>
</protein>
<sequence length="115" mass="12880">MAIARDNHVQQRYNHESHANAKPSSGGVSQQTGHHQWTHQRPFLGTRSSYAVEIIEHILNLYAGANTFNLGVPAGKVGSSKAKKPFTSPYCAYHRFYGHMTEDCRDIQALVEQKT</sequence>
<organism evidence="2 3">
    <name type="scientific">Forsythia ovata</name>
    <dbReference type="NCBI Taxonomy" id="205694"/>
    <lineage>
        <taxon>Eukaryota</taxon>
        <taxon>Viridiplantae</taxon>
        <taxon>Streptophyta</taxon>
        <taxon>Embryophyta</taxon>
        <taxon>Tracheophyta</taxon>
        <taxon>Spermatophyta</taxon>
        <taxon>Magnoliopsida</taxon>
        <taxon>eudicotyledons</taxon>
        <taxon>Gunneridae</taxon>
        <taxon>Pentapetalae</taxon>
        <taxon>asterids</taxon>
        <taxon>lamiids</taxon>
        <taxon>Lamiales</taxon>
        <taxon>Oleaceae</taxon>
        <taxon>Forsythieae</taxon>
        <taxon>Forsythia</taxon>
    </lineage>
</organism>
<reference evidence="3" key="1">
    <citation type="submission" date="2024-07" db="EMBL/GenBank/DDBJ databases">
        <title>Two chromosome-level genome assemblies of Korean endemic species Abeliophyllum distichum and Forsythia ovata (Oleaceae).</title>
        <authorList>
            <person name="Jang H."/>
        </authorList>
    </citation>
    <scope>NUCLEOTIDE SEQUENCE [LARGE SCALE GENOMIC DNA]</scope>
</reference>
<comment type="caution">
    <text evidence="2">The sequence shown here is derived from an EMBL/GenBank/DDBJ whole genome shotgun (WGS) entry which is preliminary data.</text>
</comment>
<name>A0ABD1T8E0_9LAMI</name>
<proteinExistence type="predicted"/>
<dbReference type="EMBL" id="JBFOLJ010000009">
    <property type="protein sequence ID" value="KAL2508916.1"/>
    <property type="molecule type" value="Genomic_DNA"/>
</dbReference>
<evidence type="ECO:0000313" key="2">
    <source>
        <dbReference type="EMBL" id="KAL2508916.1"/>
    </source>
</evidence>